<sequence>MEDEDSDLTTFVSQLNRQQQPEFTIAVREYSWKVHSRKLARSSNFFASICKGESQEIDNNSVTLDDEDPLIIGYLILWIYTGEYLAGGQEESRLTIEKIMTSGRTSPLDSSDLFIPESSDEITQPDSLHAQIYLVADKYGIEELKKVAVNEIELQFGWDSAAFLPSLAHLLLRPAPAPTAGTPDSSTNGGTSTTQPKRTICEIQDADLWAVLVKMASDKFSLYRVGEVLKKVLLANPEFQWAVLSKIADKSEQRQAELDKVQKVDTPPAPKKRKYTPKPKAQPQTQTLTPSPDKEKEKEKAKPKPQAQAKVQTQAQA</sequence>
<dbReference type="PANTHER" id="PTHR47843:SF5">
    <property type="entry name" value="BTB_POZ DOMAIN PROTEIN"/>
    <property type="match status" value="1"/>
</dbReference>
<evidence type="ECO:0000256" key="1">
    <source>
        <dbReference type="SAM" id="MobiDB-lite"/>
    </source>
</evidence>
<evidence type="ECO:0000313" key="3">
    <source>
        <dbReference type="EMBL" id="KIV78149.1"/>
    </source>
</evidence>
<feature type="region of interest" description="Disordered" evidence="1">
    <location>
        <begin position="175"/>
        <end position="198"/>
    </location>
</feature>
<feature type="compositionally biased region" description="Basic and acidic residues" evidence="1">
    <location>
        <begin position="292"/>
        <end position="302"/>
    </location>
</feature>
<dbReference type="Proteomes" id="UP000053599">
    <property type="component" value="Unassembled WGS sequence"/>
</dbReference>
<accession>A0A0D1YBG7</accession>
<dbReference type="EMBL" id="KN846954">
    <property type="protein sequence ID" value="KIV78149.1"/>
    <property type="molecule type" value="Genomic_DNA"/>
</dbReference>
<feature type="compositionally biased region" description="Polar residues" evidence="1">
    <location>
        <begin position="188"/>
        <end position="197"/>
    </location>
</feature>
<feature type="domain" description="BTB" evidence="2">
    <location>
        <begin position="21"/>
        <end position="83"/>
    </location>
</feature>
<dbReference type="CDD" id="cd18186">
    <property type="entry name" value="BTB_POZ_ZBTB_KLHL-like"/>
    <property type="match status" value="1"/>
</dbReference>
<evidence type="ECO:0000259" key="2">
    <source>
        <dbReference type="PROSITE" id="PS50097"/>
    </source>
</evidence>
<proteinExistence type="predicted"/>
<name>A0A0D1YBG7_9EURO</name>
<dbReference type="Gene3D" id="3.30.710.10">
    <property type="entry name" value="Potassium Channel Kv1.1, Chain A"/>
    <property type="match status" value="1"/>
</dbReference>
<organism evidence="3 4">
    <name type="scientific">Exophiala sideris</name>
    <dbReference type="NCBI Taxonomy" id="1016849"/>
    <lineage>
        <taxon>Eukaryota</taxon>
        <taxon>Fungi</taxon>
        <taxon>Dikarya</taxon>
        <taxon>Ascomycota</taxon>
        <taxon>Pezizomycotina</taxon>
        <taxon>Eurotiomycetes</taxon>
        <taxon>Chaetothyriomycetidae</taxon>
        <taxon>Chaetothyriales</taxon>
        <taxon>Herpotrichiellaceae</taxon>
        <taxon>Exophiala</taxon>
    </lineage>
</organism>
<reference evidence="3 4" key="1">
    <citation type="submission" date="2015-01" db="EMBL/GenBank/DDBJ databases">
        <title>The Genome Sequence of Exophiala sideris CBS121828.</title>
        <authorList>
            <consortium name="The Broad Institute Genomics Platform"/>
            <person name="Cuomo C."/>
            <person name="de Hoog S."/>
            <person name="Gorbushina A."/>
            <person name="Stielow B."/>
            <person name="Teixiera M."/>
            <person name="Abouelleil A."/>
            <person name="Chapman S.B."/>
            <person name="Priest M."/>
            <person name="Young S.K."/>
            <person name="Wortman J."/>
            <person name="Nusbaum C."/>
            <person name="Birren B."/>
        </authorList>
    </citation>
    <scope>NUCLEOTIDE SEQUENCE [LARGE SCALE GENOMIC DNA]</scope>
    <source>
        <strain evidence="3 4">CBS 121828</strain>
    </source>
</reference>
<dbReference type="InterPro" id="IPR000210">
    <property type="entry name" value="BTB/POZ_dom"/>
</dbReference>
<feature type="compositionally biased region" description="Low complexity" evidence="1">
    <location>
        <begin position="175"/>
        <end position="187"/>
    </location>
</feature>
<dbReference type="Pfam" id="PF00651">
    <property type="entry name" value="BTB"/>
    <property type="match status" value="1"/>
</dbReference>
<dbReference type="PROSITE" id="PS50097">
    <property type="entry name" value="BTB"/>
    <property type="match status" value="1"/>
</dbReference>
<dbReference type="HOGENOM" id="CLU_841994_0_0_1"/>
<dbReference type="PANTHER" id="PTHR47843">
    <property type="entry name" value="BTB DOMAIN-CONTAINING PROTEIN-RELATED"/>
    <property type="match status" value="1"/>
</dbReference>
<dbReference type="SUPFAM" id="SSF54695">
    <property type="entry name" value="POZ domain"/>
    <property type="match status" value="1"/>
</dbReference>
<protein>
    <recommendedName>
        <fullName evidence="2">BTB domain-containing protein</fullName>
    </recommendedName>
</protein>
<gene>
    <name evidence="3" type="ORF">PV11_09895</name>
</gene>
<evidence type="ECO:0000313" key="4">
    <source>
        <dbReference type="Proteomes" id="UP000053599"/>
    </source>
</evidence>
<feature type="compositionally biased region" description="Low complexity" evidence="1">
    <location>
        <begin position="304"/>
        <end position="317"/>
    </location>
</feature>
<dbReference type="OrthoDB" id="4117254at2759"/>
<feature type="region of interest" description="Disordered" evidence="1">
    <location>
        <begin position="256"/>
        <end position="317"/>
    </location>
</feature>
<dbReference type="AlphaFoldDB" id="A0A0D1YBG7"/>
<dbReference type="InterPro" id="IPR011333">
    <property type="entry name" value="SKP1/BTB/POZ_sf"/>
</dbReference>